<evidence type="ECO:0000256" key="8">
    <source>
        <dbReference type="ARBA" id="ARBA00041995"/>
    </source>
</evidence>
<comment type="similarity">
    <text evidence="11">Belongs to the class I-like SAM-binding methyltransferase superfamily. RNA methyltransferase RlmE family.</text>
</comment>
<feature type="binding site" evidence="11">
    <location>
        <position position="69"/>
    </location>
    <ligand>
        <name>S-adenosyl-L-methionine</name>
        <dbReference type="ChEBI" id="CHEBI:59789"/>
    </ligand>
</feature>
<protein>
    <recommendedName>
        <fullName evidence="7 11">Ribosomal RNA large subunit methyltransferase E</fullName>
        <ecNumber evidence="6 11">2.1.1.166</ecNumber>
    </recommendedName>
    <alternativeName>
        <fullName evidence="9 11">23S rRNA Um2552 methyltransferase</fullName>
    </alternativeName>
    <alternativeName>
        <fullName evidence="8 11">rRNA (uridine-2'-O-)-methyltransferase</fullName>
    </alternativeName>
</protein>
<dbReference type="HAMAP" id="MF_01547">
    <property type="entry name" value="RNA_methyltr_E"/>
    <property type="match status" value="1"/>
</dbReference>
<dbReference type="OrthoDB" id="9790080at2"/>
<dbReference type="InterPro" id="IPR002877">
    <property type="entry name" value="RNA_MeTrfase_FtsJ_dom"/>
</dbReference>
<name>A0A1M7SQ95_9BACT</name>
<reference evidence="14 15" key="1">
    <citation type="submission" date="2016-12" db="EMBL/GenBank/DDBJ databases">
        <authorList>
            <person name="Song W.-J."/>
            <person name="Kurnit D.M."/>
        </authorList>
    </citation>
    <scope>NUCLEOTIDE SEQUENCE [LARGE SCALE GENOMIC DNA]</scope>
    <source>
        <strain evidence="14 15">DSM 11393</strain>
    </source>
</reference>
<proteinExistence type="inferred from homology"/>
<dbReference type="SUPFAM" id="SSF53335">
    <property type="entry name" value="S-adenosyl-L-methionine-dependent methyltransferases"/>
    <property type="match status" value="1"/>
</dbReference>
<evidence type="ECO:0000256" key="9">
    <source>
        <dbReference type="ARBA" id="ARBA00042745"/>
    </source>
</evidence>
<keyword evidence="3 11" id="KW-0808">Transferase</keyword>
<keyword evidence="1 11" id="KW-0698">rRNA processing</keyword>
<evidence type="ECO:0000256" key="4">
    <source>
        <dbReference type="ARBA" id="ARBA00022691"/>
    </source>
</evidence>
<keyword evidence="4 11" id="KW-0949">S-adenosyl-L-methionine</keyword>
<evidence type="ECO:0000256" key="2">
    <source>
        <dbReference type="ARBA" id="ARBA00022603"/>
    </source>
</evidence>
<feature type="domain" description="Ribosomal RNA methyltransferase FtsJ" evidence="13">
    <location>
        <begin position="17"/>
        <end position="194"/>
    </location>
</feature>
<dbReference type="PANTHER" id="PTHR10920">
    <property type="entry name" value="RIBOSOMAL RNA METHYLTRANSFERASE"/>
    <property type="match status" value="1"/>
</dbReference>
<dbReference type="CDD" id="cd02440">
    <property type="entry name" value="AdoMet_MTases"/>
    <property type="match status" value="1"/>
</dbReference>
<comment type="subcellular location">
    <subcellularLocation>
        <location evidence="11">Cytoplasm</location>
    </subcellularLocation>
</comment>
<feature type="binding site" evidence="11">
    <location>
        <position position="49"/>
    </location>
    <ligand>
        <name>S-adenosyl-L-methionine</name>
        <dbReference type="ChEBI" id="CHEBI:59789"/>
    </ligand>
</feature>
<organism evidence="14 15">
    <name type="scientific">Desulfovibrio litoralis DSM 11393</name>
    <dbReference type="NCBI Taxonomy" id="1121455"/>
    <lineage>
        <taxon>Bacteria</taxon>
        <taxon>Pseudomonadati</taxon>
        <taxon>Thermodesulfobacteriota</taxon>
        <taxon>Desulfovibrionia</taxon>
        <taxon>Desulfovibrionales</taxon>
        <taxon>Desulfovibrionaceae</taxon>
        <taxon>Desulfovibrio</taxon>
    </lineage>
</organism>
<dbReference type="AlphaFoldDB" id="A0A1M7SQ95"/>
<sequence>MKKYRDYYFLQAKKDNYPARSVYKLKEIEDKLKLFKKGMKVLDLGAAPGSWSLCAGELVGFSGKVLGVDLQETHTAFPVNVKFMQGDVFELSPEIEEAIKQLEPFDIIMSDMAPRTIGNKFTDQMRSADLCREALERAKQHLLPEGAFIVKIFMGPEYEAFVKEMRCVFDKVKTVKPKSSRSESKEIFIVGLGFKKELCD</sequence>
<dbReference type="Pfam" id="PF01728">
    <property type="entry name" value="FtsJ"/>
    <property type="match status" value="1"/>
</dbReference>
<evidence type="ECO:0000313" key="14">
    <source>
        <dbReference type="EMBL" id="SHN60626.1"/>
    </source>
</evidence>
<dbReference type="STRING" id="1121455.SAMN02745728_01145"/>
<evidence type="ECO:0000256" key="5">
    <source>
        <dbReference type="ARBA" id="ARBA00037569"/>
    </source>
</evidence>
<feature type="binding site" evidence="11">
    <location>
        <position position="111"/>
    </location>
    <ligand>
        <name>S-adenosyl-L-methionine</name>
        <dbReference type="ChEBI" id="CHEBI:59789"/>
    </ligand>
</feature>
<dbReference type="InterPro" id="IPR015507">
    <property type="entry name" value="rRNA-MeTfrase_E"/>
</dbReference>
<evidence type="ECO:0000313" key="15">
    <source>
        <dbReference type="Proteomes" id="UP000186469"/>
    </source>
</evidence>
<keyword evidence="15" id="KW-1185">Reference proteome</keyword>
<evidence type="ECO:0000256" key="10">
    <source>
        <dbReference type="ARBA" id="ARBA00048970"/>
    </source>
</evidence>
<dbReference type="RefSeq" id="WP_072696830.1">
    <property type="nucleotide sequence ID" value="NZ_FRDI01000004.1"/>
</dbReference>
<evidence type="ECO:0000256" key="11">
    <source>
        <dbReference type="HAMAP-Rule" id="MF_01547"/>
    </source>
</evidence>
<evidence type="ECO:0000259" key="13">
    <source>
        <dbReference type="Pfam" id="PF01728"/>
    </source>
</evidence>
<evidence type="ECO:0000256" key="3">
    <source>
        <dbReference type="ARBA" id="ARBA00022679"/>
    </source>
</evidence>
<dbReference type="EC" id="2.1.1.166" evidence="6 11"/>
<accession>A0A1M7SQ95</accession>
<dbReference type="PANTHER" id="PTHR10920:SF18">
    <property type="entry name" value="RRNA METHYLTRANSFERASE 2, MITOCHONDRIAL"/>
    <property type="match status" value="1"/>
</dbReference>
<evidence type="ECO:0000256" key="7">
    <source>
        <dbReference type="ARBA" id="ARBA00041129"/>
    </source>
</evidence>
<dbReference type="GO" id="GO:0005737">
    <property type="term" value="C:cytoplasm"/>
    <property type="evidence" value="ECO:0007669"/>
    <property type="project" value="UniProtKB-SubCell"/>
</dbReference>
<evidence type="ECO:0000256" key="12">
    <source>
        <dbReference type="PIRSR" id="PIRSR005461-1"/>
    </source>
</evidence>
<dbReference type="InterPro" id="IPR050082">
    <property type="entry name" value="RNA_methyltr_RlmE"/>
</dbReference>
<dbReference type="GO" id="GO:0008650">
    <property type="term" value="F:rRNA (uridine-2'-O-)-methyltransferase activity"/>
    <property type="evidence" value="ECO:0007669"/>
    <property type="project" value="UniProtKB-UniRule"/>
</dbReference>
<feature type="binding site" evidence="11">
    <location>
        <position position="87"/>
    </location>
    <ligand>
        <name>S-adenosyl-L-methionine</name>
        <dbReference type="ChEBI" id="CHEBI:59789"/>
    </ligand>
</feature>
<evidence type="ECO:0000256" key="1">
    <source>
        <dbReference type="ARBA" id="ARBA00022552"/>
    </source>
</evidence>
<feature type="binding site" evidence="11">
    <location>
        <position position="51"/>
    </location>
    <ligand>
        <name>S-adenosyl-L-methionine</name>
        <dbReference type="ChEBI" id="CHEBI:59789"/>
    </ligand>
</feature>
<dbReference type="Proteomes" id="UP000186469">
    <property type="component" value="Unassembled WGS sequence"/>
</dbReference>
<feature type="active site" description="Proton acceptor" evidence="11 12">
    <location>
        <position position="151"/>
    </location>
</feature>
<keyword evidence="11" id="KW-0963">Cytoplasm</keyword>
<dbReference type="InterPro" id="IPR029063">
    <property type="entry name" value="SAM-dependent_MTases_sf"/>
</dbReference>
<keyword evidence="2 11" id="KW-0489">Methyltransferase</keyword>
<dbReference type="Gene3D" id="3.40.50.150">
    <property type="entry name" value="Vaccinia Virus protein VP39"/>
    <property type="match status" value="1"/>
</dbReference>
<dbReference type="PIRSF" id="PIRSF005461">
    <property type="entry name" value="23S_rRNA_mtase"/>
    <property type="match status" value="1"/>
</dbReference>
<dbReference type="EMBL" id="FRDI01000004">
    <property type="protein sequence ID" value="SHN60626.1"/>
    <property type="molecule type" value="Genomic_DNA"/>
</dbReference>
<evidence type="ECO:0000256" key="6">
    <source>
        <dbReference type="ARBA" id="ARBA00038861"/>
    </source>
</evidence>
<comment type="function">
    <text evidence="5 11">Specifically methylates the uridine in position 2552 of 23S rRNA at the 2'-O position of the ribose in the fully assembled 50S ribosomal subunit.</text>
</comment>
<gene>
    <name evidence="11" type="primary">rlmE</name>
    <name evidence="11" type="synonym">ftsJ</name>
    <name evidence="11" type="synonym">rrmJ</name>
    <name evidence="14" type="ORF">SAMN02745728_01145</name>
</gene>
<comment type="catalytic activity">
    <reaction evidence="10 11">
        <text>uridine(2552) in 23S rRNA + S-adenosyl-L-methionine = 2'-O-methyluridine(2552) in 23S rRNA + S-adenosyl-L-homocysteine + H(+)</text>
        <dbReference type="Rhea" id="RHEA:42720"/>
        <dbReference type="Rhea" id="RHEA-COMP:10202"/>
        <dbReference type="Rhea" id="RHEA-COMP:10203"/>
        <dbReference type="ChEBI" id="CHEBI:15378"/>
        <dbReference type="ChEBI" id="CHEBI:57856"/>
        <dbReference type="ChEBI" id="CHEBI:59789"/>
        <dbReference type="ChEBI" id="CHEBI:65315"/>
        <dbReference type="ChEBI" id="CHEBI:74478"/>
        <dbReference type="EC" id="2.1.1.166"/>
    </reaction>
</comment>